<gene>
    <name evidence="3" type="ORF">P8627_13480</name>
</gene>
<dbReference type="EMBL" id="CP122537">
    <property type="protein sequence ID" value="WGH78033.1"/>
    <property type="molecule type" value="Genomic_DNA"/>
</dbReference>
<accession>A0ABY8LCB1</accession>
<feature type="signal peptide" evidence="1">
    <location>
        <begin position="1"/>
        <end position="17"/>
    </location>
</feature>
<dbReference type="Pfam" id="PF00565">
    <property type="entry name" value="SNase"/>
    <property type="match status" value="1"/>
</dbReference>
<dbReference type="Proteomes" id="UP001243420">
    <property type="component" value="Chromosome"/>
</dbReference>
<dbReference type="RefSeq" id="WP_279964706.1">
    <property type="nucleotide sequence ID" value="NZ_CP122537.1"/>
</dbReference>
<evidence type="ECO:0000313" key="3">
    <source>
        <dbReference type="EMBL" id="WGH78033.1"/>
    </source>
</evidence>
<feature type="domain" description="TNase-like" evidence="2">
    <location>
        <begin position="17"/>
        <end position="140"/>
    </location>
</feature>
<feature type="chain" id="PRO_5045780206" evidence="1">
    <location>
        <begin position="18"/>
        <end position="218"/>
    </location>
</feature>
<reference evidence="3 4" key="1">
    <citation type="submission" date="2023-04" db="EMBL/GenBank/DDBJ databases">
        <title>Jannaschia ovalis sp. nov., a marine bacterium isolated from sea tidal flat.</title>
        <authorList>
            <person name="Kwon D.Y."/>
            <person name="Kim J.-J."/>
        </authorList>
    </citation>
    <scope>NUCLEOTIDE SEQUENCE [LARGE SCALE GENOMIC DNA]</scope>
    <source>
        <strain evidence="3 4">GRR-S6-38</strain>
    </source>
</reference>
<dbReference type="Gene3D" id="2.40.50.90">
    <property type="match status" value="1"/>
</dbReference>
<protein>
    <submittedName>
        <fullName evidence="3">Thermonuclease family protein</fullName>
    </submittedName>
</protein>
<keyword evidence="4" id="KW-1185">Reference proteome</keyword>
<organism evidence="3 4">
    <name type="scientific">Jannaschia ovalis</name>
    <dbReference type="NCBI Taxonomy" id="3038773"/>
    <lineage>
        <taxon>Bacteria</taxon>
        <taxon>Pseudomonadati</taxon>
        <taxon>Pseudomonadota</taxon>
        <taxon>Alphaproteobacteria</taxon>
        <taxon>Rhodobacterales</taxon>
        <taxon>Roseobacteraceae</taxon>
        <taxon>Jannaschia</taxon>
    </lineage>
</organism>
<evidence type="ECO:0000259" key="2">
    <source>
        <dbReference type="PROSITE" id="PS50830"/>
    </source>
</evidence>
<dbReference type="PROSITE" id="PS50830">
    <property type="entry name" value="TNASE_3"/>
    <property type="match status" value="1"/>
</dbReference>
<name>A0ABY8LCB1_9RHOB</name>
<dbReference type="PANTHER" id="PTHR12302:SF26">
    <property type="entry name" value="BLR1266 PROTEIN"/>
    <property type="match status" value="1"/>
</dbReference>
<sequence length="218" mass="23935">MFKLCSLLLCMALPAAAEVLSGPVRVVDADTIDIGAPVNIRLIGIDAPEAGQTCRDGARILACGEMATDAARRLYGGRQAVCRVHETDRYGRALATCRVDGTEINAELVRLGVARTYRDDPAYREQEKEAVLMARGLWAYEMQDPAEWRAALRAERAAARAPGPGQCPIKDNISDNGRLYHMPGDRAYGRTRIDTRRGERWFCSEAEARAAGWRRAGG</sequence>
<dbReference type="SUPFAM" id="SSF50199">
    <property type="entry name" value="Staphylococcal nuclease"/>
    <property type="match status" value="1"/>
</dbReference>
<evidence type="ECO:0000256" key="1">
    <source>
        <dbReference type="SAM" id="SignalP"/>
    </source>
</evidence>
<proteinExistence type="predicted"/>
<evidence type="ECO:0000313" key="4">
    <source>
        <dbReference type="Proteomes" id="UP001243420"/>
    </source>
</evidence>
<dbReference type="PANTHER" id="PTHR12302">
    <property type="entry name" value="EBNA2 BINDING PROTEIN P100"/>
    <property type="match status" value="1"/>
</dbReference>
<dbReference type="InterPro" id="IPR035437">
    <property type="entry name" value="SNase_OB-fold_sf"/>
</dbReference>
<dbReference type="SMART" id="SM00318">
    <property type="entry name" value="SNc"/>
    <property type="match status" value="1"/>
</dbReference>
<keyword evidence="1" id="KW-0732">Signal</keyword>
<dbReference type="InterPro" id="IPR016071">
    <property type="entry name" value="Staphylococal_nuclease_OB-fold"/>
</dbReference>